<evidence type="ECO:0000256" key="1">
    <source>
        <dbReference type="SAM" id="MobiDB-lite"/>
    </source>
</evidence>
<dbReference type="EMBL" id="BPRA01000006">
    <property type="protein sequence ID" value="GJE54878.1"/>
    <property type="molecule type" value="Genomic_DNA"/>
</dbReference>
<sequence>MSDTDPPHRKKSSADPANLGLFPGAPVVRPVPRRNALRAIGGDGADHKALGRSPFRSLNERDLRTLLGANPAIAHYAVEPHTLEFFVPDGKGGFAKHQYTPDVVCRYRSGEVVVIDAKAAYLATLPGWTFKEAHIREAYRIDHGVAFVVITEHEIRAQPRLDNSRIMERHRFIAPDHEAMARVRRSLVELGLPTTIAAVVRKAGLVDRPPECRAYSAVMNLALSGEVRLDLAKPFNFGTAILENAQP</sequence>
<accession>A0ABQ4TM31</accession>
<evidence type="ECO:0000313" key="2">
    <source>
        <dbReference type="EMBL" id="GJE54878.1"/>
    </source>
</evidence>
<evidence type="ECO:0000313" key="3">
    <source>
        <dbReference type="Proteomes" id="UP001055101"/>
    </source>
</evidence>
<comment type="caution">
    <text evidence="2">The sequence shown here is derived from an EMBL/GenBank/DDBJ whole genome shotgun (WGS) entry which is preliminary data.</text>
</comment>
<keyword evidence="3" id="KW-1185">Reference proteome</keyword>
<dbReference type="RefSeq" id="WP_238231229.1">
    <property type="nucleotide sequence ID" value="NZ_BPRA01000006.1"/>
</dbReference>
<organism evidence="2 3">
    <name type="scientific">Methylobacterium thuringiense</name>
    <dbReference type="NCBI Taxonomy" id="1003091"/>
    <lineage>
        <taxon>Bacteria</taxon>
        <taxon>Pseudomonadati</taxon>
        <taxon>Pseudomonadota</taxon>
        <taxon>Alphaproteobacteria</taxon>
        <taxon>Hyphomicrobiales</taxon>
        <taxon>Methylobacteriaceae</taxon>
        <taxon>Methylobacterium</taxon>
    </lineage>
</organism>
<reference evidence="2" key="2">
    <citation type="submission" date="2021-08" db="EMBL/GenBank/DDBJ databases">
        <authorList>
            <person name="Tani A."/>
            <person name="Ola A."/>
            <person name="Ogura Y."/>
            <person name="Katsura K."/>
            <person name="Hayashi T."/>
        </authorList>
    </citation>
    <scope>NUCLEOTIDE SEQUENCE</scope>
    <source>
        <strain evidence="2">DSM 23674</strain>
    </source>
</reference>
<proteinExistence type="predicted"/>
<dbReference type="Proteomes" id="UP001055101">
    <property type="component" value="Unassembled WGS sequence"/>
</dbReference>
<gene>
    <name evidence="2" type="ORF">EKPJFOCH_1363</name>
</gene>
<protein>
    <recommendedName>
        <fullName evidence="4">TnsA endonuclease N-terminal domain-containing protein</fullName>
    </recommendedName>
</protein>
<name>A0ABQ4TM31_9HYPH</name>
<feature type="region of interest" description="Disordered" evidence="1">
    <location>
        <begin position="1"/>
        <end position="25"/>
    </location>
</feature>
<reference evidence="2" key="1">
    <citation type="journal article" date="2021" name="Front. Microbiol.">
        <title>Comprehensive Comparative Genomics and Phenotyping of Methylobacterium Species.</title>
        <authorList>
            <person name="Alessa O."/>
            <person name="Ogura Y."/>
            <person name="Fujitani Y."/>
            <person name="Takami H."/>
            <person name="Hayashi T."/>
            <person name="Sahin N."/>
            <person name="Tani A."/>
        </authorList>
    </citation>
    <scope>NUCLEOTIDE SEQUENCE</scope>
    <source>
        <strain evidence="2">DSM 23674</strain>
    </source>
</reference>
<evidence type="ECO:0008006" key="4">
    <source>
        <dbReference type="Google" id="ProtNLM"/>
    </source>
</evidence>